<comment type="subcellular location">
    <subcellularLocation>
        <location evidence="1 6">Nucleus</location>
    </subcellularLocation>
</comment>
<feature type="domain" description="DNA polymerase alpha subunit B OB" evidence="9">
    <location>
        <begin position="223"/>
        <end position="330"/>
    </location>
</feature>
<dbReference type="InterPro" id="IPR007185">
    <property type="entry name" value="DNA_pol_a/d/e_bsu"/>
</dbReference>
<dbReference type="EMBL" id="MU839827">
    <property type="protein sequence ID" value="KAK1760411.1"/>
    <property type="molecule type" value="Genomic_DNA"/>
</dbReference>
<dbReference type="InterPro" id="IPR054300">
    <property type="entry name" value="OB_DPOA2"/>
</dbReference>
<evidence type="ECO:0000259" key="8">
    <source>
        <dbReference type="Pfam" id="PF04042"/>
    </source>
</evidence>
<dbReference type="Proteomes" id="UP001239445">
    <property type="component" value="Unassembled WGS sequence"/>
</dbReference>
<sequence>MADDDILAELTERFGAGDKPLAPEVVTELRSIMRLFELSVDDMFFKWDAYCIKMDADSLTTSLETLRAFKQDLQDSLERSTRTQVHVKTEKRVGATPRTASKNSGDVFGMLDGLTTPAAGRAAKAASARRRQLETPSVSRVKAEPASSPLKLEDRLESLGAIPPSSFHDRQNPGEVIEILNDKLPAPEPPMAPYPESRIKLTAASDQKKLGYKTLAMKLSEASEILDDRIDEFARLVQDHHKLDDSVFGSAARQGTTEIVAVGRIASDSPEGKLNAASLVLETSRSTGNAFRVPLDLKKLKGYQFFPGQIVALRGSNTSGREFSATELLEIPLLPNAASDAAALEAHRDRLRGGPDAMDSDSDPSPLVVLYASGPYSADDNLDFEPLHTLCSRAADTYADALVLCGPFIDAEHPLIASGDFDLPDEFSQDPDTSTMATVFRAFISPALNRLASANPSITILLVPSVRDVVNKHVSWPQDAFPRSKDLGLPKQARIVGNPMTLSINEAVLGISSQDVLMDLRQEELVGGRPLTPDLLARVCRHLIEQRHYFPLFPPTDRARLPRTGTAAGIPPGAVLDVSYLKLGEMVHVRPDVLVLPSALPPFAKVIESVLVINPGYLSKRRGAGTYAKMALYPPEVPQEGVLQAHKVFERARVEITRI</sequence>
<dbReference type="InterPro" id="IPR016722">
    <property type="entry name" value="DNA_pol_alpha_bsu"/>
</dbReference>
<dbReference type="Pfam" id="PF22062">
    <property type="entry name" value="OB_DPOA2"/>
    <property type="match status" value="1"/>
</dbReference>
<dbReference type="AlphaFoldDB" id="A0AAJ0BLI0"/>
<dbReference type="Pfam" id="PF04042">
    <property type="entry name" value="DNA_pol_E_B"/>
    <property type="match status" value="1"/>
</dbReference>
<name>A0AAJ0BLI0_9PEZI</name>
<evidence type="ECO:0000259" key="9">
    <source>
        <dbReference type="Pfam" id="PF22062"/>
    </source>
</evidence>
<feature type="region of interest" description="Disordered" evidence="7">
    <location>
        <begin position="121"/>
        <end position="146"/>
    </location>
</feature>
<evidence type="ECO:0000256" key="3">
    <source>
        <dbReference type="ARBA" id="ARBA00018596"/>
    </source>
</evidence>
<accession>A0AAJ0BLI0</accession>
<dbReference type="FunFam" id="3.60.21.60:FF:000008">
    <property type="entry name" value="DNA polymerase alpha subunit B"/>
    <property type="match status" value="1"/>
</dbReference>
<dbReference type="PIRSF" id="PIRSF018300">
    <property type="entry name" value="DNA_pol_alph_2"/>
    <property type="match status" value="1"/>
</dbReference>
<dbReference type="GO" id="GO:0005658">
    <property type="term" value="C:alpha DNA polymerase:primase complex"/>
    <property type="evidence" value="ECO:0007669"/>
    <property type="project" value="TreeGrafter"/>
</dbReference>
<dbReference type="PANTHER" id="PTHR23061:SF12">
    <property type="entry name" value="DNA POLYMERASE ALPHA SUBUNIT B"/>
    <property type="match status" value="1"/>
</dbReference>
<feature type="domain" description="DNA polymerase alpha/delta/epsilon subunit B" evidence="8">
    <location>
        <begin position="369"/>
        <end position="605"/>
    </location>
</feature>
<evidence type="ECO:0000256" key="6">
    <source>
        <dbReference type="PIRNR" id="PIRNR018300"/>
    </source>
</evidence>
<dbReference type="PANTHER" id="PTHR23061">
    <property type="entry name" value="DNA POLYMERASE 2 ALPHA 70 KDA SUBUNIT"/>
    <property type="match status" value="1"/>
</dbReference>
<evidence type="ECO:0000256" key="1">
    <source>
        <dbReference type="ARBA" id="ARBA00004123"/>
    </source>
</evidence>
<evidence type="ECO:0000256" key="7">
    <source>
        <dbReference type="SAM" id="MobiDB-lite"/>
    </source>
</evidence>
<keyword evidence="5 6" id="KW-0539">Nucleus</keyword>
<dbReference type="GO" id="GO:0006270">
    <property type="term" value="P:DNA replication initiation"/>
    <property type="evidence" value="ECO:0007669"/>
    <property type="project" value="TreeGrafter"/>
</dbReference>
<organism evidence="10 11">
    <name type="scientific">Echria macrotheca</name>
    <dbReference type="NCBI Taxonomy" id="438768"/>
    <lineage>
        <taxon>Eukaryota</taxon>
        <taxon>Fungi</taxon>
        <taxon>Dikarya</taxon>
        <taxon>Ascomycota</taxon>
        <taxon>Pezizomycotina</taxon>
        <taxon>Sordariomycetes</taxon>
        <taxon>Sordariomycetidae</taxon>
        <taxon>Sordariales</taxon>
        <taxon>Schizotheciaceae</taxon>
        <taxon>Echria</taxon>
    </lineage>
</organism>
<protein>
    <recommendedName>
        <fullName evidence="3 6">DNA polymerase alpha subunit B</fullName>
    </recommendedName>
</protein>
<comment type="function">
    <text evidence="6">Accessory subunit of the DNA polymerase alpha complex (also known as the alpha DNA polymerase-primase complex) which plays an essential role in the initiation of DNA synthesis.</text>
</comment>
<evidence type="ECO:0000256" key="4">
    <source>
        <dbReference type="ARBA" id="ARBA00022705"/>
    </source>
</evidence>
<evidence type="ECO:0000256" key="2">
    <source>
        <dbReference type="ARBA" id="ARBA00007299"/>
    </source>
</evidence>
<proteinExistence type="inferred from homology"/>
<reference evidence="10" key="1">
    <citation type="submission" date="2023-06" db="EMBL/GenBank/DDBJ databases">
        <title>Genome-scale phylogeny and comparative genomics of the fungal order Sordariales.</title>
        <authorList>
            <consortium name="Lawrence Berkeley National Laboratory"/>
            <person name="Hensen N."/>
            <person name="Bonometti L."/>
            <person name="Westerberg I."/>
            <person name="Brannstrom I.O."/>
            <person name="Guillou S."/>
            <person name="Cros-Aarteil S."/>
            <person name="Calhoun S."/>
            <person name="Haridas S."/>
            <person name="Kuo A."/>
            <person name="Mondo S."/>
            <person name="Pangilinan J."/>
            <person name="Riley R."/>
            <person name="Labutti K."/>
            <person name="Andreopoulos B."/>
            <person name="Lipzen A."/>
            <person name="Chen C."/>
            <person name="Yanf M."/>
            <person name="Daum C."/>
            <person name="Ng V."/>
            <person name="Clum A."/>
            <person name="Steindorff A."/>
            <person name="Ohm R."/>
            <person name="Martin F."/>
            <person name="Silar P."/>
            <person name="Natvig D."/>
            <person name="Lalanne C."/>
            <person name="Gautier V."/>
            <person name="Ament-Velasquez S.L."/>
            <person name="Kruys A."/>
            <person name="Hutchinson M.I."/>
            <person name="Powell A.J."/>
            <person name="Barry K."/>
            <person name="Miller A.N."/>
            <person name="Grigoriev I.V."/>
            <person name="Debuchy R."/>
            <person name="Gladieux P."/>
            <person name="Thoren M.H."/>
            <person name="Johannesson H."/>
        </authorList>
    </citation>
    <scope>NUCLEOTIDE SEQUENCE</scope>
    <source>
        <strain evidence="10">PSN4</strain>
    </source>
</reference>
<comment type="similarity">
    <text evidence="2 6">Belongs to the DNA polymerase alpha subunit B family.</text>
</comment>
<evidence type="ECO:0000313" key="11">
    <source>
        <dbReference type="Proteomes" id="UP001239445"/>
    </source>
</evidence>
<dbReference type="FunFam" id="3.60.21.60:FF:000005">
    <property type="entry name" value="DNA polymerase alpha subunit B"/>
    <property type="match status" value="1"/>
</dbReference>
<evidence type="ECO:0000256" key="5">
    <source>
        <dbReference type="ARBA" id="ARBA00023242"/>
    </source>
</evidence>
<dbReference type="GO" id="GO:0003677">
    <property type="term" value="F:DNA binding"/>
    <property type="evidence" value="ECO:0007669"/>
    <property type="project" value="InterPro"/>
</dbReference>
<evidence type="ECO:0000313" key="10">
    <source>
        <dbReference type="EMBL" id="KAK1760411.1"/>
    </source>
</evidence>
<keyword evidence="11" id="KW-1185">Reference proteome</keyword>
<gene>
    <name evidence="10" type="ORF">QBC47DRAFT_367047</name>
</gene>
<dbReference type="Gene3D" id="3.60.21.60">
    <property type="match status" value="2"/>
</dbReference>
<keyword evidence="4 6" id="KW-0235">DNA replication</keyword>
<comment type="caution">
    <text evidence="10">The sequence shown here is derived from an EMBL/GenBank/DDBJ whole genome shotgun (WGS) entry which is preliminary data.</text>
</comment>